<accession>A0A4Y7L7W7</accession>
<dbReference type="AlphaFoldDB" id="A0A4Y7L7W7"/>
<feature type="non-terminal residue" evidence="1">
    <location>
        <position position="1"/>
    </location>
</feature>
<dbReference type="Proteomes" id="UP000316621">
    <property type="component" value="Chromosome 10"/>
</dbReference>
<reference evidence="1 2" key="1">
    <citation type="journal article" date="2018" name="Science">
        <title>The opium poppy genome and morphinan production.</title>
        <authorList>
            <person name="Guo L."/>
            <person name="Winzer T."/>
            <person name="Yang X."/>
            <person name="Li Y."/>
            <person name="Ning Z."/>
            <person name="He Z."/>
            <person name="Teodor R."/>
            <person name="Lu Y."/>
            <person name="Bowser T.A."/>
            <person name="Graham I.A."/>
            <person name="Ye K."/>
        </authorList>
    </citation>
    <scope>NUCLEOTIDE SEQUENCE [LARGE SCALE GENOMIC DNA]</scope>
    <source>
        <strain evidence="2">cv. HN1</strain>
        <tissue evidence="1">Leaves</tissue>
    </source>
</reference>
<proteinExistence type="predicted"/>
<evidence type="ECO:0000313" key="2">
    <source>
        <dbReference type="Proteomes" id="UP000316621"/>
    </source>
</evidence>
<sequence length="59" mass="6698">IKTLSSFIGKPLNLRTYNAIGLRTENGAWRLITVAGQVKWLRTLVCLHLFMMAMFMSPS</sequence>
<keyword evidence="2" id="KW-1185">Reference proteome</keyword>
<protein>
    <submittedName>
        <fullName evidence="1">Uncharacterized protein</fullName>
    </submittedName>
</protein>
<name>A0A4Y7L7W7_PAPSO</name>
<dbReference type="EMBL" id="CM010724">
    <property type="protein sequence ID" value="RZC81624.1"/>
    <property type="molecule type" value="Genomic_DNA"/>
</dbReference>
<evidence type="ECO:0000313" key="1">
    <source>
        <dbReference type="EMBL" id="RZC81624.1"/>
    </source>
</evidence>
<dbReference type="Gramene" id="RZC81624">
    <property type="protein sequence ID" value="RZC81624"/>
    <property type="gene ID" value="C5167_044189"/>
</dbReference>
<organism evidence="1 2">
    <name type="scientific">Papaver somniferum</name>
    <name type="common">Opium poppy</name>
    <dbReference type="NCBI Taxonomy" id="3469"/>
    <lineage>
        <taxon>Eukaryota</taxon>
        <taxon>Viridiplantae</taxon>
        <taxon>Streptophyta</taxon>
        <taxon>Embryophyta</taxon>
        <taxon>Tracheophyta</taxon>
        <taxon>Spermatophyta</taxon>
        <taxon>Magnoliopsida</taxon>
        <taxon>Ranunculales</taxon>
        <taxon>Papaveraceae</taxon>
        <taxon>Papaveroideae</taxon>
        <taxon>Papaver</taxon>
    </lineage>
</organism>
<gene>
    <name evidence="1" type="ORF">C5167_044189</name>
</gene>